<feature type="domain" description="Crinkler effector protein N-terminal" evidence="8">
    <location>
        <begin position="751"/>
        <end position="851"/>
    </location>
</feature>
<dbReference type="SUPFAM" id="SSF117281">
    <property type="entry name" value="Kelch motif"/>
    <property type="match status" value="1"/>
</dbReference>
<protein>
    <submittedName>
        <fullName evidence="9">19316_t:CDS:1</fullName>
    </submittedName>
</protein>
<feature type="region of interest" description="Disordered" evidence="6">
    <location>
        <begin position="642"/>
        <end position="715"/>
    </location>
</feature>
<dbReference type="PANTHER" id="PTHR46093">
    <property type="entry name" value="ACYL-COA-BINDING DOMAIN-CONTAINING PROTEIN 5"/>
    <property type="match status" value="1"/>
</dbReference>
<comment type="subcellular location">
    <subcellularLocation>
        <location evidence="1">Host cell</location>
    </subcellularLocation>
    <subcellularLocation>
        <location evidence="2">Secreted</location>
    </subcellularLocation>
</comment>
<evidence type="ECO:0000313" key="10">
    <source>
        <dbReference type="Proteomes" id="UP001153678"/>
    </source>
</evidence>
<dbReference type="InterPro" id="IPR015915">
    <property type="entry name" value="Kelch-typ_b-propeller"/>
</dbReference>
<evidence type="ECO:0000256" key="1">
    <source>
        <dbReference type="ARBA" id="ARBA00004340"/>
    </source>
</evidence>
<dbReference type="GO" id="GO:0005576">
    <property type="term" value="C:extracellular region"/>
    <property type="evidence" value="ECO:0007669"/>
    <property type="project" value="UniProtKB-SubCell"/>
</dbReference>
<keyword evidence="5" id="KW-0677">Repeat</keyword>
<organism evidence="9 10">
    <name type="scientific">Funneliformis geosporum</name>
    <dbReference type="NCBI Taxonomy" id="1117311"/>
    <lineage>
        <taxon>Eukaryota</taxon>
        <taxon>Fungi</taxon>
        <taxon>Fungi incertae sedis</taxon>
        <taxon>Mucoromycota</taxon>
        <taxon>Glomeromycotina</taxon>
        <taxon>Glomeromycetes</taxon>
        <taxon>Glomerales</taxon>
        <taxon>Glomeraceae</taxon>
        <taxon>Funneliformis</taxon>
    </lineage>
</organism>
<keyword evidence="3" id="KW-0880">Kelch repeat</keyword>
<evidence type="ECO:0000256" key="6">
    <source>
        <dbReference type="SAM" id="MobiDB-lite"/>
    </source>
</evidence>
<feature type="compositionally biased region" description="Low complexity" evidence="6">
    <location>
        <begin position="669"/>
        <end position="688"/>
    </location>
</feature>
<evidence type="ECO:0000256" key="7">
    <source>
        <dbReference type="SAM" id="SignalP"/>
    </source>
</evidence>
<evidence type="ECO:0000256" key="2">
    <source>
        <dbReference type="ARBA" id="ARBA00004613"/>
    </source>
</evidence>
<dbReference type="Gene3D" id="2.120.10.80">
    <property type="entry name" value="Kelch-type beta propeller"/>
    <property type="match status" value="2"/>
</dbReference>
<feature type="compositionally biased region" description="Low complexity" evidence="6">
    <location>
        <begin position="569"/>
        <end position="578"/>
    </location>
</feature>
<sequence>MSLLPYLVLCLAIVSVRSFTPEARYAHSSSLVGNKLYFFGGLGDGSGISTQAFYLDLSTSFSLSNLSWVDVTSMPVGVSFTQSFVGGMSNVSVFLFGGSRTNSDSSLNLDNKLYSFNTQTQAWFEPIVKGVGPMQRRQEQVSVDVNGKAYSFGGVIDEMTGNIETNLLQDMNSFDTINSEWSLNISLNDVALPFPRSDYTSTILSNGVIVFIGGWEQTTSDKGLFVYVSMKNLALFNTNTATWSSTVAQGDVIDERRAHQAVLTRDENIIIYGGVKDFWAPSMPELAVLETRDGKFRWFVPQITAKNRPPSLVYFTTNIFEDYMFISFGNISNPVTSPVNTSSTIYLMDTRNFTWVDTFEAKTLDMNPTTLTKSQTSIIIGLSASGAGLIILISAVTCYLRWKKRKSLSTKKDIIVTPGTDHFTVQTTRQITLNSPNSTSPYSRTRSPTVPSSPTSPTSPTSPYSSPVQYSPTNSGNFSQVSSSIGGNGWENGYYPQTHFAAGQQYYQPYVENFQNYTPPSPLLPPMQSQQYYNSPNQPQIVQNVVLPGVIPQYGYIPQQVVYQYQDPPFPYQEYDQPSRPETPSPLQYQGNDHLYQNPSRLSPTSRTAPNSNKNFTPPNTSVVTPTITISRPMSLIDKIRKIGSDDGSNASRRNSIISRIRRMGNEDSSSTGNSRRNTSNTSYTESTEASRMEKISSIGNEDNNDSASASKRYTSNTVNTVNTVTTNATSHSNNDVCRVEARIRIMPYITCFVPGDSEIFKINIRKDKDIVELKKAIKERKQSIFSTIDVNKLLLWRVNIPTADEQMIMKISNDSINIEDETGGELLPSLGDIQTLFPKQLAKDHIHVLVLSDDVNELSKRCDLDAAFIPPYLKNNARILLEIVDSKMEVNEQAWLIQWNRPFSREGLNQTLDHLIAHITDPQWNGVNLNGWNTVFKFRNGRQLSECERALPEWARRQVEKTDIGMSYRVNKVSDNGKIVIEYFDHAFNR</sequence>
<dbReference type="EMBL" id="CAMKVN010000175">
    <property type="protein sequence ID" value="CAI2164726.1"/>
    <property type="molecule type" value="Genomic_DNA"/>
</dbReference>
<evidence type="ECO:0000256" key="5">
    <source>
        <dbReference type="ARBA" id="ARBA00022737"/>
    </source>
</evidence>
<dbReference type="PANTHER" id="PTHR46093:SF18">
    <property type="entry name" value="FIBRONECTIN TYPE-III DOMAIN-CONTAINING PROTEIN"/>
    <property type="match status" value="1"/>
</dbReference>
<feature type="region of interest" description="Disordered" evidence="6">
    <location>
        <begin position="429"/>
        <end position="480"/>
    </location>
</feature>
<dbReference type="InterPro" id="IPR045379">
    <property type="entry name" value="Crinkler_N"/>
</dbReference>
<dbReference type="Pfam" id="PF20147">
    <property type="entry name" value="Crinkler"/>
    <property type="match status" value="1"/>
</dbReference>
<keyword evidence="7" id="KW-0732">Signal</keyword>
<dbReference type="GO" id="GO:0043657">
    <property type="term" value="C:host cell"/>
    <property type="evidence" value="ECO:0007669"/>
    <property type="project" value="UniProtKB-SubCell"/>
</dbReference>
<dbReference type="OrthoDB" id="432528at2759"/>
<evidence type="ECO:0000256" key="3">
    <source>
        <dbReference type="ARBA" id="ARBA00022441"/>
    </source>
</evidence>
<evidence type="ECO:0000259" key="8">
    <source>
        <dbReference type="Pfam" id="PF20147"/>
    </source>
</evidence>
<proteinExistence type="predicted"/>
<evidence type="ECO:0000256" key="4">
    <source>
        <dbReference type="ARBA" id="ARBA00022525"/>
    </source>
</evidence>
<keyword evidence="10" id="KW-1185">Reference proteome</keyword>
<dbReference type="Pfam" id="PF24681">
    <property type="entry name" value="Kelch_KLHDC2_KLHL20_DRC7"/>
    <property type="match status" value="1"/>
</dbReference>
<feature type="compositionally biased region" description="Polar residues" evidence="6">
    <location>
        <begin position="698"/>
        <end position="714"/>
    </location>
</feature>
<evidence type="ECO:0000313" key="9">
    <source>
        <dbReference type="EMBL" id="CAI2164726.1"/>
    </source>
</evidence>
<reference evidence="9" key="1">
    <citation type="submission" date="2022-08" db="EMBL/GenBank/DDBJ databases">
        <authorList>
            <person name="Kallberg Y."/>
            <person name="Tangrot J."/>
            <person name="Rosling A."/>
        </authorList>
    </citation>
    <scope>NUCLEOTIDE SEQUENCE</scope>
    <source>
        <strain evidence="9">Wild A</strain>
    </source>
</reference>
<feature type="compositionally biased region" description="Low complexity" evidence="6">
    <location>
        <begin position="434"/>
        <end position="473"/>
    </location>
</feature>
<accession>A0A9W4SDV6</accession>
<feature type="signal peptide" evidence="7">
    <location>
        <begin position="1"/>
        <end position="18"/>
    </location>
</feature>
<gene>
    <name evidence="9" type="ORF">FWILDA_LOCUS1712</name>
</gene>
<feature type="region of interest" description="Disordered" evidence="6">
    <location>
        <begin position="569"/>
        <end position="628"/>
    </location>
</feature>
<dbReference type="Proteomes" id="UP001153678">
    <property type="component" value="Unassembled WGS sequence"/>
</dbReference>
<dbReference type="AlphaFoldDB" id="A0A9W4SDV6"/>
<comment type="caution">
    <text evidence="9">The sequence shown here is derived from an EMBL/GenBank/DDBJ whole genome shotgun (WGS) entry which is preliminary data.</text>
</comment>
<name>A0A9W4SDV6_9GLOM</name>
<feature type="compositionally biased region" description="Polar residues" evidence="6">
    <location>
        <begin position="580"/>
        <end position="628"/>
    </location>
</feature>
<keyword evidence="4" id="KW-0964">Secreted</keyword>
<feature type="chain" id="PRO_5040852455" evidence="7">
    <location>
        <begin position="19"/>
        <end position="991"/>
    </location>
</feature>